<gene>
    <name evidence="3" type="ORF">FB558_7357</name>
</gene>
<dbReference type="Gene3D" id="3.40.50.150">
    <property type="entry name" value="Vaccinia Virus protein VP39"/>
    <property type="match status" value="1"/>
</dbReference>
<dbReference type="AlphaFoldDB" id="A0A543D4S4"/>
<protein>
    <submittedName>
        <fullName evidence="3">Putative zinc binding protein</fullName>
    </submittedName>
</protein>
<dbReference type="Pfam" id="PF08421">
    <property type="entry name" value="Methyltransf_13"/>
    <property type="match status" value="1"/>
</dbReference>
<dbReference type="RefSeq" id="WP_142061653.1">
    <property type="nucleotide sequence ID" value="NZ_VFPA01000005.1"/>
</dbReference>
<proteinExistence type="predicted"/>
<reference evidence="3 4" key="1">
    <citation type="submission" date="2019-06" db="EMBL/GenBank/DDBJ databases">
        <title>Sequencing the genomes of 1000 actinobacteria strains.</title>
        <authorList>
            <person name="Klenk H.-P."/>
        </authorList>
    </citation>
    <scope>NUCLEOTIDE SEQUENCE [LARGE SCALE GENOMIC DNA]</scope>
    <source>
        <strain evidence="3 4">DSM 45301</strain>
    </source>
</reference>
<dbReference type="Pfam" id="PF08484">
    <property type="entry name" value="Methyltransf_14"/>
    <property type="match status" value="1"/>
</dbReference>
<dbReference type="InterPro" id="IPR013630">
    <property type="entry name" value="Methyltransf_Zn-bd_dom_put"/>
</dbReference>
<feature type="domain" description="C-methyltransferase" evidence="2">
    <location>
        <begin position="228"/>
        <end position="382"/>
    </location>
</feature>
<dbReference type="Gene3D" id="3.40.50.720">
    <property type="entry name" value="NAD(P)-binding Rossmann-like Domain"/>
    <property type="match status" value="1"/>
</dbReference>
<dbReference type="SUPFAM" id="SSF53335">
    <property type="entry name" value="S-adenosyl-L-methionine-dependent methyltransferases"/>
    <property type="match status" value="1"/>
</dbReference>
<name>A0A543D4S4_9PSEU</name>
<evidence type="ECO:0000259" key="2">
    <source>
        <dbReference type="Pfam" id="PF08484"/>
    </source>
</evidence>
<organism evidence="3 4">
    <name type="scientific">Pseudonocardia kunmingensis</name>
    <dbReference type="NCBI Taxonomy" id="630975"/>
    <lineage>
        <taxon>Bacteria</taxon>
        <taxon>Bacillati</taxon>
        <taxon>Actinomycetota</taxon>
        <taxon>Actinomycetes</taxon>
        <taxon>Pseudonocardiales</taxon>
        <taxon>Pseudonocardiaceae</taxon>
        <taxon>Pseudonocardia</taxon>
    </lineage>
</organism>
<dbReference type="Gene3D" id="6.20.50.110">
    <property type="entry name" value="Methyltransferase, zinc-binding domain"/>
    <property type="match status" value="1"/>
</dbReference>
<keyword evidence="4" id="KW-1185">Reference proteome</keyword>
<dbReference type="Pfam" id="PF13489">
    <property type="entry name" value="Methyltransf_23"/>
    <property type="match status" value="1"/>
</dbReference>
<evidence type="ECO:0000313" key="4">
    <source>
        <dbReference type="Proteomes" id="UP000315677"/>
    </source>
</evidence>
<sequence length="388" mass="39852">MPIASPTCRACRSPEGAIVLDLGAQPSSELFPKVDDPGPDALFPLRMWLCAHCGLAQLADDADVPEEVVGAEPAALTAQRADAVRELVAAGALPAGGTAVEFPSPHGGSWLELLAAHGFAPVAPADGAAPCAGHSADHSADPGADLVVDGCFGVMHASDQQAALQERAATVRPGGRLVVQFHSLHAIVAGTQWNALRLGHYAYYSTPAMVGLLARAGLTATTARRFPLYGGTVALVAGRTDEDPAVDTAALDAVVAPELTAGVLRPAAVGALQHSVQRTAGSLREMLVAQRAAGRRVYGYAAASRAVSLLRLADLDATLLLGVADASPGKQDRRMPGTDIPIITPDELVAAEPDVVLVFVSELVAEAKAALPQIERRGGTWVDAGAGR</sequence>
<feature type="domain" description="Methyltransferase putative zinc binding" evidence="1">
    <location>
        <begin position="8"/>
        <end position="62"/>
    </location>
</feature>
<evidence type="ECO:0000313" key="3">
    <source>
        <dbReference type="EMBL" id="TQM04324.1"/>
    </source>
</evidence>
<dbReference type="EMBL" id="VFPA01000005">
    <property type="protein sequence ID" value="TQM04324.1"/>
    <property type="molecule type" value="Genomic_DNA"/>
</dbReference>
<comment type="caution">
    <text evidence="3">The sequence shown here is derived from an EMBL/GenBank/DDBJ whole genome shotgun (WGS) entry which is preliminary data.</text>
</comment>
<dbReference type="OrthoDB" id="3637131at2"/>
<dbReference type="InterPro" id="IPR013691">
    <property type="entry name" value="MeTrfase_14"/>
</dbReference>
<evidence type="ECO:0000259" key="1">
    <source>
        <dbReference type="Pfam" id="PF08421"/>
    </source>
</evidence>
<dbReference type="InterPro" id="IPR038576">
    <property type="entry name" value="Methyltransf_Zn-bd_dom_put_sf"/>
</dbReference>
<dbReference type="InterPro" id="IPR029063">
    <property type="entry name" value="SAM-dependent_MTases_sf"/>
</dbReference>
<accession>A0A543D4S4</accession>
<dbReference type="Proteomes" id="UP000315677">
    <property type="component" value="Unassembled WGS sequence"/>
</dbReference>